<dbReference type="GO" id="GO:0009927">
    <property type="term" value="F:histidine phosphotransfer kinase activity"/>
    <property type="evidence" value="ECO:0007669"/>
    <property type="project" value="TreeGrafter"/>
</dbReference>
<feature type="compositionally biased region" description="Polar residues" evidence="7">
    <location>
        <begin position="1623"/>
        <end position="1638"/>
    </location>
</feature>
<dbReference type="Pfam" id="PF00512">
    <property type="entry name" value="HisKA"/>
    <property type="match status" value="1"/>
</dbReference>
<dbReference type="SMART" id="SM00387">
    <property type="entry name" value="HATPase_c"/>
    <property type="match status" value="1"/>
</dbReference>
<feature type="region of interest" description="Disordered" evidence="7">
    <location>
        <begin position="1598"/>
        <end position="1664"/>
    </location>
</feature>
<dbReference type="InterPro" id="IPR001789">
    <property type="entry name" value="Sig_transdc_resp-reg_receiver"/>
</dbReference>
<dbReference type="Gene3D" id="3.30.565.10">
    <property type="entry name" value="Histidine kinase-like ATPase, C-terminal domain"/>
    <property type="match status" value="1"/>
</dbReference>
<dbReference type="OrthoDB" id="21225at2759"/>
<dbReference type="CDD" id="cd17546">
    <property type="entry name" value="REC_hyHK_CKI1_RcsC-like"/>
    <property type="match status" value="1"/>
</dbReference>
<name>A0A5C3EYF9_9BASI</name>
<feature type="compositionally biased region" description="Low complexity" evidence="7">
    <location>
        <begin position="554"/>
        <end position="564"/>
    </location>
</feature>
<evidence type="ECO:0000256" key="3">
    <source>
        <dbReference type="ARBA" id="ARBA00022553"/>
    </source>
</evidence>
<dbReference type="SMART" id="SM00388">
    <property type="entry name" value="HisKA"/>
    <property type="match status" value="1"/>
</dbReference>
<feature type="compositionally biased region" description="Low complexity" evidence="7">
    <location>
        <begin position="929"/>
        <end position="949"/>
    </location>
</feature>
<evidence type="ECO:0000256" key="2">
    <source>
        <dbReference type="ARBA" id="ARBA00012438"/>
    </source>
</evidence>
<keyword evidence="4" id="KW-0808">Transferase</keyword>
<organism evidence="10 11">
    <name type="scientific">Pseudozyma flocculosa</name>
    <dbReference type="NCBI Taxonomy" id="84751"/>
    <lineage>
        <taxon>Eukaryota</taxon>
        <taxon>Fungi</taxon>
        <taxon>Dikarya</taxon>
        <taxon>Basidiomycota</taxon>
        <taxon>Ustilaginomycotina</taxon>
        <taxon>Ustilaginomycetes</taxon>
        <taxon>Ustilaginales</taxon>
        <taxon>Ustilaginaceae</taxon>
        <taxon>Pseudozyma</taxon>
    </lineage>
</organism>
<evidence type="ECO:0000313" key="10">
    <source>
        <dbReference type="EMBL" id="SPO37303.1"/>
    </source>
</evidence>
<dbReference type="InterPro" id="IPR003661">
    <property type="entry name" value="HisK_dim/P_dom"/>
</dbReference>
<keyword evidence="11" id="KW-1185">Reference proteome</keyword>
<protein>
    <recommendedName>
        <fullName evidence="2">histidine kinase</fullName>
        <ecNumber evidence="2">2.7.13.3</ecNumber>
    </recommendedName>
</protein>
<evidence type="ECO:0000259" key="9">
    <source>
        <dbReference type="PROSITE" id="PS50110"/>
    </source>
</evidence>
<dbReference type="Pfam" id="PF02518">
    <property type="entry name" value="HATPase_c"/>
    <property type="match status" value="1"/>
</dbReference>
<evidence type="ECO:0000256" key="7">
    <source>
        <dbReference type="SAM" id="MobiDB-lite"/>
    </source>
</evidence>
<dbReference type="SMART" id="SM00448">
    <property type="entry name" value="REC"/>
    <property type="match status" value="1"/>
</dbReference>
<dbReference type="PANTHER" id="PTHR43047:SF72">
    <property type="entry name" value="OSMOSENSING HISTIDINE PROTEIN KINASE SLN1"/>
    <property type="match status" value="1"/>
</dbReference>
<evidence type="ECO:0000256" key="1">
    <source>
        <dbReference type="ARBA" id="ARBA00000085"/>
    </source>
</evidence>
<feature type="region of interest" description="Disordered" evidence="7">
    <location>
        <begin position="164"/>
        <end position="222"/>
    </location>
</feature>
<evidence type="ECO:0000256" key="5">
    <source>
        <dbReference type="ARBA" id="ARBA00022777"/>
    </source>
</evidence>
<dbReference type="InterPro" id="IPR036890">
    <property type="entry name" value="HATPase_C_sf"/>
</dbReference>
<dbReference type="PANTHER" id="PTHR43047">
    <property type="entry name" value="TWO-COMPONENT HISTIDINE PROTEIN KINASE"/>
    <property type="match status" value="1"/>
</dbReference>
<dbReference type="InterPro" id="IPR003594">
    <property type="entry name" value="HATPase_dom"/>
</dbReference>
<feature type="region of interest" description="Disordered" evidence="7">
    <location>
        <begin position="739"/>
        <end position="785"/>
    </location>
</feature>
<feature type="region of interest" description="Disordered" evidence="7">
    <location>
        <begin position="345"/>
        <end position="516"/>
    </location>
</feature>
<dbReference type="InterPro" id="IPR004358">
    <property type="entry name" value="Sig_transdc_His_kin-like_C"/>
</dbReference>
<dbReference type="PRINTS" id="PR00344">
    <property type="entry name" value="BCTRLSENSOR"/>
</dbReference>
<dbReference type="InterPro" id="IPR036097">
    <property type="entry name" value="HisK_dim/P_sf"/>
</dbReference>
<feature type="region of interest" description="Disordered" evidence="7">
    <location>
        <begin position="619"/>
        <end position="639"/>
    </location>
</feature>
<reference evidence="10 11" key="1">
    <citation type="submission" date="2018-03" db="EMBL/GenBank/DDBJ databases">
        <authorList>
            <person name="Guldener U."/>
        </authorList>
    </citation>
    <scope>NUCLEOTIDE SEQUENCE [LARGE SCALE GENOMIC DNA]</scope>
    <source>
        <strain evidence="10 11">DAOM196992</strain>
    </source>
</reference>
<feature type="region of interest" description="Disordered" evidence="7">
    <location>
        <begin position="538"/>
        <end position="568"/>
    </location>
</feature>
<sequence length="1857" mass="199427">MTSRQGRKARRLATGQAKAGQAAWSACVRAWMRRKRESSRAAPRVSTLASPLDVSERNRSLFSHNVATADPQHRTAPYRTITAPSPHHHRTITGPTLRFARHLVVATSAATPALAPYLPRRTGTSFRAPQRCSPLSLAFRSTPNEWSDTTKSPLLVATSYHRRLPPPAYRHPQTHHPTAALPHSSPLGTKRSDCKLFTTAPQPSPQLELPRSPPPHQTSSPALPPVDWSCRLRFTTEAPVLVPTLPVLVSSTAYHRTTAAVRRTTVYRRLVAAVLFQHNSNGAQQLISLDTPTGSSSHRSAASAAAAAFAAFPCPLAAVAPAAIAAAHQKAALRGRAHQRRRIHILPLHPKPRPIANFERPRAAKQLRRSGRRPTSAPRPADPRTRSPCSRPATPASSIITAPPEVGRRPFNLSPHDSSRPSIPDASKEYLRQALLPGKRRIADTTPTDAHNDLDVAKRPKLPMRRGMRPATAPEDGETEWESRRASSSASSLHRGESSMGYSRPGSHAGPGACDGERNVAVSGAAFDAGGSATEWATATDATTTSEPFGSGSGWRWGTSGTWSPKAAPMVADNRSVSFQSHVRVQSSNFDGETPSGSLGQGLIGLRRSSLADRIYPAPGSGQGLDYGGEGEGDNDDGGDIEFEAAIDFDPVRERAVTRHGLQLQPPPEMDKIDGFLDLLAYTHTGWAFGLLVAVGSQGLVQVSGQDWNGACPLSRTAAFERCCQTPWQNVILESPVLERGSTSSSSSSNAESWSRAMRASRSEDSPLSRPPLVRQTGPPIPTKDAPFHLTSVFRAICLSPSPDRQPVPVGMLFAFEQRPAGPRCGADFSRIVDSMAQTVRTGLERNANVMRREKELLAQSSLISMKRFVSGELPQSSIGKETGSLGMGIFSQAAMSIRAILKAHSCVIWDISCFRLFATDGSGGSQSSDPINEADAAAAGGQSAPQAETWDTWNVRTSLHEPDSGAAELGMPATMASASAHVDPAQADGSALALPAEDVVVATTVAEAASPSIAARASMGEATAGESEDSANSDGWTCSFPVTSQPIGVIGSSGGAMHHYEDLDGTFSRPLIAEFLATTKELGLSSRPQAEGEHIKSAESTIFGEASSLSNLVPNGCQGLIAVPVFETDNQPAFMIFVAFDEPPVLEAADRHYVEQVGSLLLTWSIRSRVARVDRAQTHFISRIQHELRTPLHAVIGTLDILKESLAERCLAPEAADQQELAALVESAATSADALNNMINNVLDFGALKAMPVQPKKADDLPCFRWNDISAAISDTCKSEWISALQRGELGMPEAGATQETPELLLDLDSSDLTGDLIATIDLEALQTVLRKLVNNAIRATSAGFVTVGLKISSREAICERKIRPGSKPRPKDRTYDIEVTVEDTGKGMQREFIESHLFAPYAKEDTFLPGSGLSLAIASRLVHRMGGHITVVSSPLGTKFSITLPVRFGRTKRAPCPAQSAALQHRVAAHFVGFDTPGLAKTKAIIARRHKLDEVERLADARILFATAESMSECDEALSQVAAAASRKCPSQLVVLERIDTKSGDGRRARVEQSELDALLRRHGLANDVQARKVPRPVGYKASSIIDTVKERVLFPHRDARGSKSTRSTSSEPSAASRFSNTQRSSEAPSLPTPTNLDAKAANPLGIARGNPDGSGAGLDSDGVEGNCKAMVAPQHQINDVDVNPSPCTDVRAAAAEYAVEPATLQEVRVAADALGGDPTSHDFVVMVVEDNPLNMRIMTTMLDRAGIRYVQAWNGREAVDLFREHLPHVVLLDITMPIMDGFQACAEIRKLRPAHLVRDDGSPRHRIIAVTALSSEADRLRGREAGMDDWLKKPLKMSSLMSDLKGECRVPRAV</sequence>
<dbReference type="SUPFAM" id="SSF47384">
    <property type="entry name" value="Homodimeric domain of signal transducing histidine kinase"/>
    <property type="match status" value="1"/>
</dbReference>
<dbReference type="SUPFAM" id="SSF52172">
    <property type="entry name" value="CheY-like"/>
    <property type="match status" value="1"/>
</dbReference>
<evidence type="ECO:0000313" key="11">
    <source>
        <dbReference type="Proteomes" id="UP000323386"/>
    </source>
</evidence>
<feature type="compositionally biased region" description="Low complexity" evidence="7">
    <location>
        <begin position="1605"/>
        <end position="1622"/>
    </location>
</feature>
<feature type="compositionally biased region" description="Acidic residues" evidence="7">
    <location>
        <begin position="629"/>
        <end position="639"/>
    </location>
</feature>
<gene>
    <name evidence="10" type="ORF">PSFLO_02776</name>
</gene>
<dbReference type="GO" id="GO:0000155">
    <property type="term" value="F:phosphorelay sensor kinase activity"/>
    <property type="evidence" value="ECO:0007669"/>
    <property type="project" value="InterPro"/>
</dbReference>
<dbReference type="Gene3D" id="3.40.50.2300">
    <property type="match status" value="1"/>
</dbReference>
<feature type="domain" description="Histidine kinase" evidence="8">
    <location>
        <begin position="1184"/>
        <end position="1450"/>
    </location>
</feature>
<keyword evidence="5" id="KW-0418">Kinase</keyword>
<feature type="compositionally biased region" description="Low complexity" evidence="7">
    <location>
        <begin position="742"/>
        <end position="755"/>
    </location>
</feature>
<dbReference type="PROSITE" id="PS50110">
    <property type="entry name" value="RESPONSE_REGULATORY"/>
    <property type="match status" value="1"/>
</dbReference>
<dbReference type="CDD" id="cd00082">
    <property type="entry name" value="HisKA"/>
    <property type="match status" value="1"/>
</dbReference>
<evidence type="ECO:0000256" key="6">
    <source>
        <dbReference type="PROSITE-ProRule" id="PRU00169"/>
    </source>
</evidence>
<dbReference type="Gene3D" id="1.10.287.130">
    <property type="match status" value="1"/>
</dbReference>
<feature type="compositionally biased region" description="Basic residues" evidence="7">
    <location>
        <begin position="363"/>
        <end position="372"/>
    </location>
</feature>
<dbReference type="Pfam" id="PF00072">
    <property type="entry name" value="Response_reg"/>
    <property type="match status" value="1"/>
</dbReference>
<dbReference type="SUPFAM" id="SSF55874">
    <property type="entry name" value="ATPase domain of HSP90 chaperone/DNA topoisomerase II/histidine kinase"/>
    <property type="match status" value="1"/>
</dbReference>
<comment type="catalytic activity">
    <reaction evidence="1">
        <text>ATP + protein L-histidine = ADP + protein N-phospho-L-histidine.</text>
        <dbReference type="EC" id="2.7.13.3"/>
    </reaction>
</comment>
<dbReference type="EC" id="2.7.13.3" evidence="2"/>
<dbReference type="GO" id="GO:0005886">
    <property type="term" value="C:plasma membrane"/>
    <property type="evidence" value="ECO:0007669"/>
    <property type="project" value="TreeGrafter"/>
</dbReference>
<feature type="region of interest" description="Disordered" evidence="7">
    <location>
        <begin position="925"/>
        <end position="949"/>
    </location>
</feature>
<feature type="domain" description="Response regulatory" evidence="9">
    <location>
        <begin position="1727"/>
        <end position="1851"/>
    </location>
</feature>
<dbReference type="InterPro" id="IPR011006">
    <property type="entry name" value="CheY-like_superfamily"/>
</dbReference>
<dbReference type="Proteomes" id="UP000323386">
    <property type="component" value="Unassembled WGS sequence"/>
</dbReference>
<accession>A0A5C3EYF9</accession>
<proteinExistence type="predicted"/>
<dbReference type="EMBL" id="OOIP01000006">
    <property type="protein sequence ID" value="SPO37303.1"/>
    <property type="molecule type" value="Genomic_DNA"/>
</dbReference>
<dbReference type="PROSITE" id="PS50109">
    <property type="entry name" value="HIS_KIN"/>
    <property type="match status" value="1"/>
</dbReference>
<feature type="modified residue" description="4-aspartylphosphate" evidence="6">
    <location>
        <position position="1776"/>
    </location>
</feature>
<evidence type="ECO:0000259" key="8">
    <source>
        <dbReference type="PROSITE" id="PS50109"/>
    </source>
</evidence>
<keyword evidence="3 6" id="KW-0597">Phosphoprotein</keyword>
<feature type="compositionally biased region" description="Basic residues" evidence="7">
    <location>
        <begin position="459"/>
        <end position="468"/>
    </location>
</feature>
<evidence type="ECO:0000256" key="4">
    <source>
        <dbReference type="ARBA" id="ARBA00022679"/>
    </source>
</evidence>
<dbReference type="InterPro" id="IPR005467">
    <property type="entry name" value="His_kinase_dom"/>
</dbReference>